<gene>
    <name evidence="5" type="ORF">ACFFN0_14235</name>
</gene>
<dbReference type="InterPro" id="IPR051531">
    <property type="entry name" value="N-acetyltransferase"/>
</dbReference>
<keyword evidence="2 5" id="KW-0012">Acyltransferase</keyword>
<dbReference type="InterPro" id="IPR016181">
    <property type="entry name" value="Acyl_CoA_acyltransferase"/>
</dbReference>
<evidence type="ECO:0000259" key="4">
    <source>
        <dbReference type="PROSITE" id="PS51186"/>
    </source>
</evidence>
<dbReference type="EC" id="2.3.-.-" evidence="5"/>
<name>A0ABV5V5U8_9MICO</name>
<comment type="caution">
    <text evidence="5">The sequence shown here is derived from an EMBL/GenBank/DDBJ whole genome shotgun (WGS) entry which is preliminary data.</text>
</comment>
<dbReference type="Proteomes" id="UP001589613">
    <property type="component" value="Unassembled WGS sequence"/>
</dbReference>
<dbReference type="PANTHER" id="PTHR43792">
    <property type="entry name" value="GNAT FAMILY, PUTATIVE (AFU_ORTHOLOGUE AFUA_3G00765)-RELATED-RELATED"/>
    <property type="match status" value="1"/>
</dbReference>
<accession>A0ABV5V5U8</accession>
<evidence type="ECO:0000313" key="5">
    <source>
        <dbReference type="EMBL" id="MFB9733205.1"/>
    </source>
</evidence>
<dbReference type="InterPro" id="IPR000182">
    <property type="entry name" value="GNAT_dom"/>
</dbReference>
<evidence type="ECO:0000256" key="3">
    <source>
        <dbReference type="ARBA" id="ARBA00038502"/>
    </source>
</evidence>
<proteinExistence type="inferred from homology"/>
<dbReference type="Gene3D" id="3.40.630.30">
    <property type="match status" value="1"/>
</dbReference>
<feature type="domain" description="N-acetyltransferase" evidence="4">
    <location>
        <begin position="12"/>
        <end position="182"/>
    </location>
</feature>
<dbReference type="SUPFAM" id="SSF55729">
    <property type="entry name" value="Acyl-CoA N-acyltransferases (Nat)"/>
    <property type="match status" value="1"/>
</dbReference>
<evidence type="ECO:0000256" key="2">
    <source>
        <dbReference type="ARBA" id="ARBA00023315"/>
    </source>
</evidence>
<keyword evidence="1 5" id="KW-0808">Transferase</keyword>
<protein>
    <submittedName>
        <fullName evidence="5">GNAT family N-acetyltransferase</fullName>
        <ecNumber evidence="5">2.3.-.-</ecNumber>
    </submittedName>
</protein>
<keyword evidence="6" id="KW-1185">Reference proteome</keyword>
<dbReference type="PROSITE" id="PS51186">
    <property type="entry name" value="GNAT"/>
    <property type="match status" value="1"/>
</dbReference>
<dbReference type="Pfam" id="PF13302">
    <property type="entry name" value="Acetyltransf_3"/>
    <property type="match status" value="1"/>
</dbReference>
<dbReference type="CDD" id="cd04301">
    <property type="entry name" value="NAT_SF"/>
    <property type="match status" value="1"/>
</dbReference>
<evidence type="ECO:0000313" key="6">
    <source>
        <dbReference type="Proteomes" id="UP001589613"/>
    </source>
</evidence>
<evidence type="ECO:0000256" key="1">
    <source>
        <dbReference type="ARBA" id="ARBA00022679"/>
    </source>
</evidence>
<reference evidence="5 6" key="1">
    <citation type="submission" date="2024-09" db="EMBL/GenBank/DDBJ databases">
        <authorList>
            <person name="Sun Q."/>
            <person name="Mori K."/>
        </authorList>
    </citation>
    <scope>NUCLEOTIDE SEQUENCE [LARGE SCALE GENOMIC DNA]</scope>
    <source>
        <strain evidence="5 6">JCM 12763</strain>
    </source>
</reference>
<sequence length="205" mass="22672">MPEPLQTPVLAGGVVTLRPHTMADLRPVLERCLDPESVRWTTVPTGYTEDMARDYLEQIIEPSAEQISWAIEADGQYAGTIDLRSGGGEGEHASGDVGYVTHPRFRGRGIMTAAVTLAVDHAFDVLGWELLVWQANIGNVASYKPMWRNGFPRPLSVPALLNHRGVMRDGWHSVLEPGMPREPQGRWEDVSAALLRDVEQARRPG</sequence>
<dbReference type="EMBL" id="JBHMAX010000025">
    <property type="protein sequence ID" value="MFB9733205.1"/>
    <property type="molecule type" value="Genomic_DNA"/>
</dbReference>
<dbReference type="RefSeq" id="WP_158068675.1">
    <property type="nucleotide sequence ID" value="NZ_JBHMAX010000025.1"/>
</dbReference>
<organism evidence="5 6">
    <name type="scientific">Ornithinimicrobium kibberense</name>
    <dbReference type="NCBI Taxonomy" id="282060"/>
    <lineage>
        <taxon>Bacteria</taxon>
        <taxon>Bacillati</taxon>
        <taxon>Actinomycetota</taxon>
        <taxon>Actinomycetes</taxon>
        <taxon>Micrococcales</taxon>
        <taxon>Ornithinimicrobiaceae</taxon>
        <taxon>Ornithinimicrobium</taxon>
    </lineage>
</organism>
<dbReference type="GO" id="GO:0016746">
    <property type="term" value="F:acyltransferase activity"/>
    <property type="evidence" value="ECO:0007669"/>
    <property type="project" value="UniProtKB-KW"/>
</dbReference>
<dbReference type="PANTHER" id="PTHR43792:SF8">
    <property type="entry name" value="[RIBOSOMAL PROTEIN US5]-ALANINE N-ACETYLTRANSFERASE"/>
    <property type="match status" value="1"/>
</dbReference>
<comment type="similarity">
    <text evidence="3">Belongs to the acetyltransferase family. RimJ subfamily.</text>
</comment>